<comment type="caution">
    <text evidence="1">The sequence shown here is derived from an EMBL/GenBank/DDBJ whole genome shotgun (WGS) entry which is preliminary data.</text>
</comment>
<evidence type="ECO:0000313" key="1">
    <source>
        <dbReference type="EMBL" id="PKC05951.1"/>
    </source>
</evidence>
<organism evidence="1 2">
    <name type="scientific">Rhizophagus irregularis</name>
    <dbReference type="NCBI Taxonomy" id="588596"/>
    <lineage>
        <taxon>Eukaryota</taxon>
        <taxon>Fungi</taxon>
        <taxon>Fungi incertae sedis</taxon>
        <taxon>Mucoromycota</taxon>
        <taxon>Glomeromycotina</taxon>
        <taxon>Glomeromycetes</taxon>
        <taxon>Glomerales</taxon>
        <taxon>Glomeraceae</taxon>
        <taxon>Rhizophagus</taxon>
    </lineage>
</organism>
<dbReference type="EMBL" id="LLXJ01000818">
    <property type="protein sequence ID" value="PKC05951.1"/>
    <property type="molecule type" value="Genomic_DNA"/>
</dbReference>
<reference evidence="1 2" key="2">
    <citation type="submission" date="2017-09" db="EMBL/GenBank/DDBJ databases">
        <title>Extensive intraspecific genome diversity in a model arbuscular mycorrhizal fungus.</title>
        <authorList>
            <person name="Chen E.C."/>
            <person name="Morin E."/>
            <person name="Beaudet D."/>
            <person name="Noel J."/>
            <person name="Ndikumana S."/>
            <person name="Charron P."/>
            <person name="St-Onge C."/>
            <person name="Giorgi J."/>
            <person name="Grigoriev I.V."/>
            <person name="Roux C."/>
            <person name="Martin F.M."/>
            <person name="Corradi N."/>
        </authorList>
    </citation>
    <scope>NUCLEOTIDE SEQUENCE [LARGE SCALE GENOMIC DNA]</scope>
    <source>
        <strain evidence="1 2">A5</strain>
    </source>
</reference>
<reference evidence="1 2" key="1">
    <citation type="submission" date="2016-04" db="EMBL/GenBank/DDBJ databases">
        <title>Genome analyses suggest a sexual origin of heterokaryosis in a supposedly ancient asexual fungus.</title>
        <authorList>
            <person name="Ropars J."/>
            <person name="Sedzielewska K."/>
            <person name="Noel J."/>
            <person name="Charron P."/>
            <person name="Farinelli L."/>
            <person name="Marton T."/>
            <person name="Kruger M."/>
            <person name="Pelin A."/>
            <person name="Brachmann A."/>
            <person name="Corradi N."/>
        </authorList>
    </citation>
    <scope>NUCLEOTIDE SEQUENCE [LARGE SCALE GENOMIC DNA]</scope>
    <source>
        <strain evidence="1 2">A5</strain>
    </source>
</reference>
<name>A0A2N0PGJ9_9GLOM</name>
<proteinExistence type="predicted"/>
<evidence type="ECO:0000313" key="2">
    <source>
        <dbReference type="Proteomes" id="UP000232722"/>
    </source>
</evidence>
<dbReference type="VEuPathDB" id="FungiDB:FUN_015157"/>
<protein>
    <submittedName>
        <fullName evidence="1">Uncharacterized protein</fullName>
    </submittedName>
</protein>
<accession>A0A2N0PGJ9</accession>
<dbReference type="AlphaFoldDB" id="A0A2N0PGJ9"/>
<dbReference type="Proteomes" id="UP000232722">
    <property type="component" value="Unassembled WGS sequence"/>
</dbReference>
<sequence>MCVYRDLEIFKIDYYDLKAASIIIENSGGRLKKIFLGSSYELDDYISDFDDDSLIFIRSVYENCLSIEHLSLVFPPSEQHFDEFEKLLKICQNLKSLLLVIYMNEVEIEEEILFENGEELLKILIKSAPINLREIIFLYDVKFSLESLEEFLEKWRGRPALSIFTCRSIYKEENYVRLINKYKDNRIIKDFRCESFDNVVNENFKM</sequence>
<dbReference type="VEuPathDB" id="FungiDB:RhiirA1_502218"/>
<gene>
    <name evidence="1" type="ORF">RhiirA5_378222</name>
</gene>